<dbReference type="SUPFAM" id="SSF47789">
    <property type="entry name" value="C-terminal domain of RNA polymerase alpha subunit"/>
    <property type="match status" value="1"/>
</dbReference>
<gene>
    <name evidence="5" type="ORF">BE221DRAFT_208737</name>
</gene>
<keyword evidence="2" id="KW-0804">Transcription</keyword>
<dbReference type="Pfam" id="PF01193">
    <property type="entry name" value="RNA_pol_L"/>
    <property type="match status" value="1"/>
</dbReference>
<dbReference type="SUPFAM" id="SSF56553">
    <property type="entry name" value="Insert subdomain of RNA polymerase alpha subunit"/>
    <property type="match status" value="1"/>
</dbReference>
<dbReference type="SUPFAM" id="SSF55257">
    <property type="entry name" value="RBP11-like subunits of RNA polymerase"/>
    <property type="match status" value="1"/>
</dbReference>
<sequence length="328" mass="36971">MTDPAATLKSLQYRQNSLTDCYGRLSFGPVNPGQGLTIGNTLRRILLNDLPGIGVIGAEINGVQTTCAQKVKQTKPFVYAKLNSELKIDNFPYVVTAKDLHIPEYEFVDPNQQIATILSPTAAENFKLTLLIGQGRGYQSWKKLPGVPQLMDQRFFEQFDSTQTNSKSVTFPIDAIFMPIRQVNFTVQEHSVDGEYIYFEVWTNGSINPFDAVKSAAKVGMKLMTACLTTLQDQQVYLDESKLPETPNFVQVNYNKMESESNFDQIFIEQLELSLRAYNCLKRANILTLADLSQQSFRDLMKLRNFGQKSADEVRAALSTYGIELKED</sequence>
<dbReference type="EMBL" id="KZ155824">
    <property type="protein sequence ID" value="OUS44371.1"/>
    <property type="molecule type" value="Genomic_DNA"/>
</dbReference>
<accession>A0A1Y5I4I1</accession>
<dbReference type="Gene3D" id="1.10.150.20">
    <property type="entry name" value="5' to 3' exonuclease, C-terminal subdomain"/>
    <property type="match status" value="1"/>
</dbReference>
<dbReference type="GO" id="GO:0000428">
    <property type="term" value="C:DNA-directed RNA polymerase complex"/>
    <property type="evidence" value="ECO:0007669"/>
    <property type="project" value="UniProtKB-KW"/>
</dbReference>
<dbReference type="InterPro" id="IPR011263">
    <property type="entry name" value="DNA-dir_RNA_pol_RpoA/D/Rpb3"/>
</dbReference>
<dbReference type="InterPro" id="IPR036643">
    <property type="entry name" value="RNApol_insert_sf"/>
</dbReference>
<evidence type="ECO:0000256" key="2">
    <source>
        <dbReference type="ARBA" id="ARBA00023163"/>
    </source>
</evidence>
<dbReference type="InterPro" id="IPR011260">
    <property type="entry name" value="RNAP_asu_C"/>
</dbReference>
<evidence type="ECO:0000313" key="5">
    <source>
        <dbReference type="EMBL" id="OUS44371.1"/>
    </source>
</evidence>
<dbReference type="GO" id="GO:0006351">
    <property type="term" value="P:DNA-templated transcription"/>
    <property type="evidence" value="ECO:0007669"/>
    <property type="project" value="InterPro"/>
</dbReference>
<evidence type="ECO:0000256" key="1">
    <source>
        <dbReference type="ARBA" id="ARBA00022478"/>
    </source>
</evidence>
<protein>
    <recommendedName>
        <fullName evidence="3">Plastid-encoded RNA polymerase subunit alpha</fullName>
    </recommendedName>
</protein>
<dbReference type="Proteomes" id="UP000195557">
    <property type="component" value="Unassembled WGS sequence"/>
</dbReference>
<dbReference type="SMART" id="SM00662">
    <property type="entry name" value="RPOLD"/>
    <property type="match status" value="1"/>
</dbReference>
<keyword evidence="1 5" id="KW-0240">DNA-directed RNA polymerase</keyword>
<dbReference type="GO" id="GO:0003899">
    <property type="term" value="F:DNA-directed RNA polymerase activity"/>
    <property type="evidence" value="ECO:0007669"/>
    <property type="project" value="InterPro"/>
</dbReference>
<evidence type="ECO:0000256" key="3">
    <source>
        <dbReference type="ARBA" id="ARBA00031776"/>
    </source>
</evidence>
<organism evidence="5">
    <name type="scientific">Ostreococcus tauri</name>
    <name type="common">Marine green alga</name>
    <dbReference type="NCBI Taxonomy" id="70448"/>
    <lineage>
        <taxon>Eukaryota</taxon>
        <taxon>Viridiplantae</taxon>
        <taxon>Chlorophyta</taxon>
        <taxon>Mamiellophyceae</taxon>
        <taxon>Mamiellales</taxon>
        <taxon>Bathycoccaceae</taxon>
        <taxon>Ostreococcus</taxon>
    </lineage>
</organism>
<dbReference type="GO" id="GO:0003677">
    <property type="term" value="F:DNA binding"/>
    <property type="evidence" value="ECO:0007669"/>
    <property type="project" value="InterPro"/>
</dbReference>
<proteinExistence type="predicted"/>
<dbReference type="AlphaFoldDB" id="A0A1Y5I4I1"/>
<dbReference type="InterPro" id="IPR036603">
    <property type="entry name" value="RBP11-like"/>
</dbReference>
<dbReference type="GO" id="GO:0046983">
    <property type="term" value="F:protein dimerization activity"/>
    <property type="evidence" value="ECO:0007669"/>
    <property type="project" value="InterPro"/>
</dbReference>
<reference evidence="5" key="1">
    <citation type="submission" date="2017-04" db="EMBL/GenBank/DDBJ databases">
        <title>Population genomics of picophytoplankton unveils novel chromosome hypervariability.</title>
        <authorList>
            <consortium name="DOE Joint Genome Institute"/>
            <person name="Blanc-Mathieu R."/>
            <person name="Krasovec M."/>
            <person name="Hebrard M."/>
            <person name="Yau S."/>
            <person name="Desgranges E."/>
            <person name="Martin J."/>
            <person name="Schackwitz W."/>
            <person name="Kuo A."/>
            <person name="Salin G."/>
            <person name="Donnadieu C."/>
            <person name="Desdevises Y."/>
            <person name="Sanchez-Ferandin S."/>
            <person name="Moreau H."/>
            <person name="Rivals E."/>
            <person name="Grigoriev I.V."/>
            <person name="Grimsley N."/>
            <person name="Eyre-Walker A."/>
            <person name="Piganeau G."/>
        </authorList>
    </citation>
    <scope>NUCLEOTIDE SEQUENCE [LARGE SCALE GENOMIC DNA]</scope>
    <source>
        <strain evidence="5">RCC 1115</strain>
    </source>
</reference>
<dbReference type="CDD" id="cd06928">
    <property type="entry name" value="RNAP_alpha_NTD"/>
    <property type="match status" value="1"/>
</dbReference>
<dbReference type="Gene3D" id="3.30.1360.10">
    <property type="entry name" value="RNA polymerase, RBP11-like subunit"/>
    <property type="match status" value="2"/>
</dbReference>
<dbReference type="Pfam" id="PF03118">
    <property type="entry name" value="RNA_pol_A_CTD"/>
    <property type="match status" value="1"/>
</dbReference>
<name>A0A1Y5I4I1_OSTTA</name>
<evidence type="ECO:0000259" key="4">
    <source>
        <dbReference type="SMART" id="SM00662"/>
    </source>
</evidence>
<feature type="domain" description="DNA-directed RNA polymerase RpoA/D/Rpb3-type" evidence="4">
    <location>
        <begin position="22"/>
        <end position="230"/>
    </location>
</feature>